<keyword evidence="8" id="KW-1185">Reference proteome</keyword>
<dbReference type="GO" id="GO:0008855">
    <property type="term" value="F:exodeoxyribonuclease VII activity"/>
    <property type="evidence" value="ECO:0007669"/>
    <property type="project" value="UniProtKB-UniRule"/>
</dbReference>
<evidence type="ECO:0000256" key="2">
    <source>
        <dbReference type="ARBA" id="ARBA00022490"/>
    </source>
</evidence>
<dbReference type="InterPro" id="IPR037004">
    <property type="entry name" value="Exonuc_VII_ssu_sf"/>
</dbReference>
<evidence type="ECO:0000256" key="5">
    <source>
        <dbReference type="ARBA" id="ARBA00022839"/>
    </source>
</evidence>
<dbReference type="HOGENOM" id="CLU_145918_2_3_9"/>
<dbReference type="Proteomes" id="UP000003494">
    <property type="component" value="Unassembled WGS sequence"/>
</dbReference>
<gene>
    <name evidence="7" type="primary">xseB</name>
    <name evidence="7" type="ORF">GCWU000342_00955</name>
</gene>
<evidence type="ECO:0000256" key="3">
    <source>
        <dbReference type="ARBA" id="ARBA00022722"/>
    </source>
</evidence>
<comment type="similarity">
    <text evidence="1">Belongs to the XseB family.</text>
</comment>
<dbReference type="Gene3D" id="1.10.287.1040">
    <property type="entry name" value="Exonuclease VII, small subunit"/>
    <property type="match status" value="1"/>
</dbReference>
<dbReference type="RefSeq" id="WP_006905966.1">
    <property type="nucleotide sequence ID" value="NZ_GG665866.1"/>
</dbReference>
<name>C4GAK4_9FIRM</name>
<organism evidence="7 8">
    <name type="scientific">Shuttleworthella satelles DSM 14600</name>
    <dbReference type="NCBI Taxonomy" id="626523"/>
    <lineage>
        <taxon>Bacteria</taxon>
        <taxon>Bacillati</taxon>
        <taxon>Bacillota</taxon>
        <taxon>Clostridia</taxon>
        <taxon>Lachnospirales</taxon>
        <taxon>Lachnospiraceae</taxon>
        <taxon>Shuttleworthella</taxon>
    </lineage>
</organism>
<dbReference type="AlphaFoldDB" id="C4GAK4"/>
<evidence type="ECO:0000313" key="8">
    <source>
        <dbReference type="Proteomes" id="UP000003494"/>
    </source>
</evidence>
<comment type="caution">
    <text evidence="7">The sequence shown here is derived from an EMBL/GenBank/DDBJ whole genome shotgun (WGS) entry which is preliminary data.</text>
</comment>
<dbReference type="SUPFAM" id="SSF116842">
    <property type="entry name" value="XseB-like"/>
    <property type="match status" value="1"/>
</dbReference>
<keyword evidence="2" id="KW-0963">Cytoplasm</keyword>
<dbReference type="InterPro" id="IPR003761">
    <property type="entry name" value="Exonuc_VII_S"/>
</dbReference>
<dbReference type="EMBL" id="ACIP02000002">
    <property type="protein sequence ID" value="EEP28147.1"/>
    <property type="molecule type" value="Genomic_DNA"/>
</dbReference>
<evidence type="ECO:0000256" key="1">
    <source>
        <dbReference type="ARBA" id="ARBA00009998"/>
    </source>
</evidence>
<keyword evidence="4 7" id="KW-0378">Hydrolase</keyword>
<evidence type="ECO:0000256" key="6">
    <source>
        <dbReference type="NCBIfam" id="TIGR01280"/>
    </source>
</evidence>
<keyword evidence="5" id="KW-0269">Exonuclease</keyword>
<dbReference type="Pfam" id="PF02609">
    <property type="entry name" value="Exonuc_VII_S"/>
    <property type="match status" value="1"/>
</dbReference>
<evidence type="ECO:0000256" key="4">
    <source>
        <dbReference type="ARBA" id="ARBA00022801"/>
    </source>
</evidence>
<dbReference type="GO" id="GO:0009318">
    <property type="term" value="C:exodeoxyribonuclease VII complex"/>
    <property type="evidence" value="ECO:0007669"/>
    <property type="project" value="UniProtKB-UniRule"/>
</dbReference>
<proteinExistence type="inferred from homology"/>
<dbReference type="EC" id="3.1.11.6" evidence="6"/>
<dbReference type="STRING" id="626523.GCWU000342_00955"/>
<dbReference type="NCBIfam" id="TIGR01280">
    <property type="entry name" value="xseB"/>
    <property type="match status" value="1"/>
</dbReference>
<evidence type="ECO:0000313" key="7">
    <source>
        <dbReference type="EMBL" id="EEP28147.1"/>
    </source>
</evidence>
<accession>C4GAK4</accession>
<reference evidence="7" key="1">
    <citation type="submission" date="2009-04" db="EMBL/GenBank/DDBJ databases">
        <authorList>
            <person name="Weinstock G."/>
            <person name="Sodergren E."/>
            <person name="Clifton S."/>
            <person name="Fulton L."/>
            <person name="Fulton B."/>
            <person name="Courtney L."/>
            <person name="Fronick C."/>
            <person name="Harrison M."/>
            <person name="Strong C."/>
            <person name="Farmer C."/>
            <person name="Delahaunty K."/>
            <person name="Markovic C."/>
            <person name="Hall O."/>
            <person name="Minx P."/>
            <person name="Tomlinson C."/>
            <person name="Mitreva M."/>
            <person name="Nelson J."/>
            <person name="Hou S."/>
            <person name="Wollam A."/>
            <person name="Pepin K.H."/>
            <person name="Johnson M."/>
            <person name="Bhonagiri V."/>
            <person name="Nash W.E."/>
            <person name="Warren W."/>
            <person name="Chinwalla A."/>
            <person name="Mardis E.R."/>
            <person name="Wilson R.K."/>
        </authorList>
    </citation>
    <scope>NUCLEOTIDE SEQUENCE [LARGE SCALE GENOMIC DNA]</scope>
    <source>
        <strain evidence="7">DSM 14600</strain>
    </source>
</reference>
<sequence>MTEEKKTWEDLSIEESFDYLDQVLARLENKDSSLEDSFAAYQEGTLVIKAINDKIDAVDRKVQILDAQGQTSDLTLSK</sequence>
<dbReference type="GO" id="GO:0006308">
    <property type="term" value="P:DNA catabolic process"/>
    <property type="evidence" value="ECO:0007669"/>
    <property type="project" value="UniProtKB-UniRule"/>
</dbReference>
<protein>
    <recommendedName>
        <fullName evidence="6">Exodeoxyribonuclease VII small subunit</fullName>
        <ecNumber evidence="6">3.1.11.6</ecNumber>
    </recommendedName>
</protein>
<keyword evidence="3" id="KW-0540">Nuclease</keyword>